<accession>A0ABR9ICS5</accession>
<proteinExistence type="predicted"/>
<feature type="transmembrane region" description="Helical" evidence="1">
    <location>
        <begin position="79"/>
        <end position="102"/>
    </location>
</feature>
<evidence type="ECO:0000256" key="1">
    <source>
        <dbReference type="SAM" id="Phobius"/>
    </source>
</evidence>
<organism evidence="2 3">
    <name type="scientific">Amycolatopsis lexingtonensis</name>
    <dbReference type="NCBI Taxonomy" id="218822"/>
    <lineage>
        <taxon>Bacteria</taxon>
        <taxon>Bacillati</taxon>
        <taxon>Actinomycetota</taxon>
        <taxon>Actinomycetes</taxon>
        <taxon>Pseudonocardiales</taxon>
        <taxon>Pseudonocardiaceae</taxon>
        <taxon>Amycolatopsis</taxon>
    </lineage>
</organism>
<protein>
    <submittedName>
        <fullName evidence="2">Uncharacterized protein</fullName>
    </submittedName>
</protein>
<dbReference type="Proteomes" id="UP000631670">
    <property type="component" value="Unassembled WGS sequence"/>
</dbReference>
<comment type="caution">
    <text evidence="2">The sequence shown here is derived from an EMBL/GenBank/DDBJ whole genome shotgun (WGS) entry which is preliminary data.</text>
</comment>
<keyword evidence="1" id="KW-0472">Membrane</keyword>
<sequence>MPTSTEGRTALAAAALALFGGLVYAAGLVLDVVTLVRFPADAARVGLHAAVDAVLASALLPGGVLLLRRHPVGRIGCVAGSSAALLATLTSLVLAATGLAVVDLGGPGDLAAGGLAALALVLPPSITTLALAASRPAARWVGVAAA</sequence>
<feature type="transmembrane region" description="Helical" evidence="1">
    <location>
        <begin position="114"/>
        <end position="133"/>
    </location>
</feature>
<feature type="transmembrane region" description="Helical" evidence="1">
    <location>
        <begin position="49"/>
        <end position="67"/>
    </location>
</feature>
<evidence type="ECO:0000313" key="3">
    <source>
        <dbReference type="Proteomes" id="UP000631670"/>
    </source>
</evidence>
<keyword evidence="1" id="KW-0812">Transmembrane</keyword>
<reference evidence="2 3" key="1">
    <citation type="submission" date="2020-10" db="EMBL/GenBank/DDBJ databases">
        <title>Sequencing the genomes of 1000 actinobacteria strains.</title>
        <authorList>
            <person name="Klenk H.-P."/>
        </authorList>
    </citation>
    <scope>NUCLEOTIDE SEQUENCE [LARGE SCALE GENOMIC DNA]</scope>
    <source>
        <strain evidence="2 3">DSM 44653</strain>
    </source>
</reference>
<dbReference type="RefSeq" id="WP_086862880.1">
    <property type="nucleotide sequence ID" value="NZ_JADBEG010000001.1"/>
</dbReference>
<keyword evidence="3" id="KW-1185">Reference proteome</keyword>
<dbReference type="EMBL" id="JADBEG010000001">
    <property type="protein sequence ID" value="MBE1500990.1"/>
    <property type="molecule type" value="Genomic_DNA"/>
</dbReference>
<evidence type="ECO:0000313" key="2">
    <source>
        <dbReference type="EMBL" id="MBE1500990.1"/>
    </source>
</evidence>
<keyword evidence="1" id="KW-1133">Transmembrane helix</keyword>
<name>A0ABR9ICS5_9PSEU</name>
<gene>
    <name evidence="2" type="ORF">H4696_008090</name>
</gene>